<feature type="region of interest" description="Disordered" evidence="1">
    <location>
        <begin position="273"/>
        <end position="294"/>
    </location>
</feature>
<reference evidence="4 5" key="1">
    <citation type="submission" date="2021-06" db="EMBL/GenBank/DDBJ databases">
        <title>Actinoplanes lichenicola sp. nov., and Actinoplanes ovalisporus sp. nov., isolated from lichen in Thailand.</title>
        <authorList>
            <person name="Saeng-In P."/>
            <person name="Kanchanasin P."/>
            <person name="Yuki M."/>
            <person name="Kudo T."/>
            <person name="Ohkuma M."/>
            <person name="Phongsopitanun W."/>
            <person name="Tanasupawat S."/>
        </authorList>
    </citation>
    <scope>NUCLEOTIDE SEQUENCE [LARGE SCALE GENOMIC DNA]</scope>
    <source>
        <strain evidence="4 5">NBRC 110975</strain>
    </source>
</reference>
<keyword evidence="2" id="KW-0812">Transmembrane</keyword>
<sequence>MGIRRCIAILVLLVAGGAGLGAARAPEDRTLTLSGPERAVPGRTAVFTLQVDGGTPEVTVALTLPVGVSYESDGPGAIRTGEGGGRNSGPCAVDDQVVTCSVDHPEDGLFGWTATLLVSTADPFTLTATTGDLTKTLQVLPVRGADLAVAVENPPSGPITPGSTWTYDVVVRNLGPDPISEFTLHEWFDGNWYRGGTVDFEGAQCTPDPGQLACIVQHELPAGGEVRLPHSMPTLANDRTFGRSGKVELDVVDIPASIDPSNDKVTFPVRFAAKPSTPTATPATPAAPGDGGGLPITGPAGMPLALGGLAFVLAGFAALWLTRRRFARP</sequence>
<feature type="chain" id="PRO_5046778859" description="DUF11 domain-containing protein" evidence="3">
    <location>
        <begin position="26"/>
        <end position="329"/>
    </location>
</feature>
<comment type="caution">
    <text evidence="4">The sequence shown here is derived from an EMBL/GenBank/DDBJ whole genome shotgun (WGS) entry which is preliminary data.</text>
</comment>
<feature type="signal peptide" evidence="3">
    <location>
        <begin position="1"/>
        <end position="25"/>
    </location>
</feature>
<evidence type="ECO:0008006" key="6">
    <source>
        <dbReference type="Google" id="ProtNLM"/>
    </source>
</evidence>
<dbReference type="Proteomes" id="UP001519654">
    <property type="component" value="Unassembled WGS sequence"/>
</dbReference>
<feature type="compositionally biased region" description="Low complexity" evidence="1">
    <location>
        <begin position="277"/>
        <end position="288"/>
    </location>
</feature>
<gene>
    <name evidence="4" type="ORF">KOI35_09935</name>
</gene>
<organism evidence="4 5">
    <name type="scientific">Paractinoplanes bogorensis</name>
    <dbReference type="NCBI Taxonomy" id="1610840"/>
    <lineage>
        <taxon>Bacteria</taxon>
        <taxon>Bacillati</taxon>
        <taxon>Actinomycetota</taxon>
        <taxon>Actinomycetes</taxon>
        <taxon>Micromonosporales</taxon>
        <taxon>Micromonosporaceae</taxon>
        <taxon>Paractinoplanes</taxon>
    </lineage>
</organism>
<evidence type="ECO:0000256" key="3">
    <source>
        <dbReference type="SAM" id="SignalP"/>
    </source>
</evidence>
<evidence type="ECO:0000256" key="2">
    <source>
        <dbReference type="SAM" id="Phobius"/>
    </source>
</evidence>
<dbReference type="RefSeq" id="WP_215785826.1">
    <property type="nucleotide sequence ID" value="NZ_JAHKKG010000003.1"/>
</dbReference>
<dbReference type="Gene3D" id="2.60.40.10">
    <property type="entry name" value="Immunoglobulins"/>
    <property type="match status" value="1"/>
</dbReference>
<proteinExistence type="predicted"/>
<keyword evidence="3" id="KW-0732">Signal</keyword>
<protein>
    <recommendedName>
        <fullName evidence="6">DUF11 domain-containing protein</fullName>
    </recommendedName>
</protein>
<dbReference type="InterPro" id="IPR013783">
    <property type="entry name" value="Ig-like_fold"/>
</dbReference>
<accession>A0ABS5YK69</accession>
<evidence type="ECO:0000313" key="4">
    <source>
        <dbReference type="EMBL" id="MBU2663827.1"/>
    </source>
</evidence>
<keyword evidence="5" id="KW-1185">Reference proteome</keyword>
<evidence type="ECO:0000256" key="1">
    <source>
        <dbReference type="SAM" id="MobiDB-lite"/>
    </source>
</evidence>
<keyword evidence="2" id="KW-0472">Membrane</keyword>
<keyword evidence="2" id="KW-1133">Transmembrane helix</keyword>
<name>A0ABS5YK69_9ACTN</name>
<feature type="transmembrane region" description="Helical" evidence="2">
    <location>
        <begin position="300"/>
        <end position="321"/>
    </location>
</feature>
<evidence type="ECO:0000313" key="5">
    <source>
        <dbReference type="Proteomes" id="UP001519654"/>
    </source>
</evidence>
<dbReference type="EMBL" id="JAHKKG010000003">
    <property type="protein sequence ID" value="MBU2663827.1"/>
    <property type="molecule type" value="Genomic_DNA"/>
</dbReference>